<comment type="caution">
    <text evidence="8">The sequence shown here is derived from an EMBL/GenBank/DDBJ whole genome shotgun (WGS) entry which is preliminary data.</text>
</comment>
<gene>
    <name evidence="8" type="ORF">G2W53_020745</name>
</gene>
<dbReference type="OrthoDB" id="667790at2759"/>
<evidence type="ECO:0000256" key="6">
    <source>
        <dbReference type="SAM" id="MobiDB-lite"/>
    </source>
</evidence>
<accession>A0A834TK66</accession>
<keyword evidence="5" id="KW-1070">Brassinosteroid signaling pathway</keyword>
<comment type="function">
    <text evidence="5">Functions in brassinosteroid signaling. May function as transcriptional repressor.</text>
</comment>
<evidence type="ECO:0000313" key="8">
    <source>
        <dbReference type="EMBL" id="KAF7822601.1"/>
    </source>
</evidence>
<keyword evidence="9" id="KW-1185">Reference proteome</keyword>
<organism evidence="8 9">
    <name type="scientific">Senna tora</name>
    <dbReference type="NCBI Taxonomy" id="362788"/>
    <lineage>
        <taxon>Eukaryota</taxon>
        <taxon>Viridiplantae</taxon>
        <taxon>Streptophyta</taxon>
        <taxon>Embryophyta</taxon>
        <taxon>Tracheophyta</taxon>
        <taxon>Spermatophyta</taxon>
        <taxon>Magnoliopsida</taxon>
        <taxon>eudicotyledons</taxon>
        <taxon>Gunneridae</taxon>
        <taxon>Pentapetalae</taxon>
        <taxon>rosids</taxon>
        <taxon>fabids</taxon>
        <taxon>Fabales</taxon>
        <taxon>Fabaceae</taxon>
        <taxon>Caesalpinioideae</taxon>
        <taxon>Cassia clade</taxon>
        <taxon>Senna</taxon>
    </lineage>
</organism>
<keyword evidence="4 5" id="KW-0804">Transcription</keyword>
<dbReference type="PANTHER" id="PTHR31506:SF51">
    <property type="entry name" value="BES1_BZR1 HOMOLOG PROTEIN 4"/>
    <property type="match status" value="1"/>
</dbReference>
<feature type="region of interest" description="Disordered" evidence="6">
    <location>
        <begin position="164"/>
        <end position="208"/>
    </location>
</feature>
<dbReference type="Pfam" id="PF05687">
    <property type="entry name" value="BES1_N"/>
    <property type="match status" value="1"/>
</dbReference>
<dbReference type="AlphaFoldDB" id="A0A834TK66"/>
<evidence type="ECO:0000256" key="5">
    <source>
        <dbReference type="RuleBase" id="RU369040"/>
    </source>
</evidence>
<feature type="region of interest" description="Disordered" evidence="6">
    <location>
        <begin position="1"/>
        <end position="21"/>
    </location>
</feature>
<dbReference type="PANTHER" id="PTHR31506">
    <property type="entry name" value="BES1/BZR1 HOMOLOG PROTEIN 3-RELATED"/>
    <property type="match status" value="1"/>
</dbReference>
<dbReference type="GO" id="GO:0009742">
    <property type="term" value="P:brassinosteroid mediated signaling pathway"/>
    <property type="evidence" value="ECO:0007669"/>
    <property type="project" value="UniProtKB-UniRule"/>
</dbReference>
<feature type="domain" description="BES1/BZR1 plant transcription factor N-terminal" evidence="7">
    <location>
        <begin position="4"/>
        <end position="139"/>
    </location>
</feature>
<evidence type="ECO:0000256" key="3">
    <source>
        <dbReference type="ARBA" id="ARBA00023125"/>
    </source>
</evidence>
<evidence type="ECO:0000256" key="1">
    <source>
        <dbReference type="ARBA" id="ARBA00005909"/>
    </source>
</evidence>
<comment type="similarity">
    <text evidence="1 5">Belongs to the BZR/LAT61 family.</text>
</comment>
<dbReference type="Proteomes" id="UP000634136">
    <property type="component" value="Unassembled WGS sequence"/>
</dbReference>
<protein>
    <recommendedName>
        <fullName evidence="5">Protein BZR1 homolog</fullName>
    </recommendedName>
    <alternativeName>
        <fullName evidence="5">Protein BRASSINAZOLE-RESISTANT 1 homolog</fullName>
    </alternativeName>
</protein>
<evidence type="ECO:0000313" key="9">
    <source>
        <dbReference type="Proteomes" id="UP000634136"/>
    </source>
</evidence>
<evidence type="ECO:0000256" key="4">
    <source>
        <dbReference type="ARBA" id="ARBA00023163"/>
    </source>
</evidence>
<name>A0A834TK66_9FABA</name>
<dbReference type="GO" id="GO:0006351">
    <property type="term" value="P:DNA-templated transcription"/>
    <property type="evidence" value="ECO:0007669"/>
    <property type="project" value="InterPro"/>
</dbReference>
<dbReference type="EMBL" id="JAAIUW010000007">
    <property type="protein sequence ID" value="KAF7822601.1"/>
    <property type="molecule type" value="Genomic_DNA"/>
</dbReference>
<dbReference type="InterPro" id="IPR033264">
    <property type="entry name" value="BZR"/>
</dbReference>
<dbReference type="GO" id="GO:0003700">
    <property type="term" value="F:DNA-binding transcription factor activity"/>
    <property type="evidence" value="ECO:0007669"/>
    <property type="project" value="UniProtKB-UniRule"/>
</dbReference>
<reference evidence="8" key="1">
    <citation type="submission" date="2020-09" db="EMBL/GenBank/DDBJ databases">
        <title>Genome-Enabled Discovery of Anthraquinone Biosynthesis in Senna tora.</title>
        <authorList>
            <person name="Kang S.-H."/>
            <person name="Pandey R.P."/>
            <person name="Lee C.-M."/>
            <person name="Sim J.-S."/>
            <person name="Jeong J.-T."/>
            <person name="Choi B.-S."/>
            <person name="Jung M."/>
            <person name="Ginzburg D."/>
            <person name="Zhao K."/>
            <person name="Won S.Y."/>
            <person name="Oh T.-J."/>
            <person name="Yu Y."/>
            <person name="Kim N.-H."/>
            <person name="Lee O.R."/>
            <person name="Lee T.-H."/>
            <person name="Bashyal P."/>
            <person name="Kim T.-S."/>
            <person name="Lee W.-H."/>
            <person name="Kawkins C."/>
            <person name="Kim C.-K."/>
            <person name="Kim J.S."/>
            <person name="Ahn B.O."/>
            <person name="Rhee S.Y."/>
            <person name="Sohng J.K."/>
        </authorList>
    </citation>
    <scope>NUCLEOTIDE SEQUENCE</scope>
    <source>
        <tissue evidence="8">Leaf</tissue>
    </source>
</reference>
<proteinExistence type="inferred from homology"/>
<sequence length="392" mass="42318">MTSGTRQPTWKERENNKRRERRRRAIAAKIFAGLRTYGNYKLPKHCDNNEVLKALCNEAGWTVELDGTTYRKGCKPVERMDVVGGSAAASPCSSYHPSPCASYNPSPGSSSFPSPCSSAYAANPNGDGSSLIPWLKNLSSGSSSASSSKLPHLYIHSGSISAPVTPPLSSPTARTPRTKGDWDNQSNHPGWGGQQFPFLPSSTPPSPGRQVVNPEWFAGIRIPQGGPNSPTFSLVSSNPFGFKEEVLAGSGSRMWTPGQSGTCSPAIAASSDHNADIPMAEVVSKEFAFGSNTAGLVKPWEGERIHEDCGSDDLELTLGTSKTSVPLHPVAFEREMCYFEIWHPLWDVSSFPAPFSSDRRLDSNIPHIVAKIQLLSRLHSAKTVAFRAFSSP</sequence>
<keyword evidence="3 5" id="KW-0238">DNA-binding</keyword>
<dbReference type="GO" id="GO:0003677">
    <property type="term" value="F:DNA binding"/>
    <property type="evidence" value="ECO:0007669"/>
    <property type="project" value="UniProtKB-UniRule"/>
</dbReference>
<comment type="subcellular location">
    <subcellularLocation>
        <location evidence="5">Nucleus</location>
    </subcellularLocation>
</comment>
<evidence type="ECO:0000256" key="2">
    <source>
        <dbReference type="ARBA" id="ARBA00023015"/>
    </source>
</evidence>
<dbReference type="GO" id="GO:0005634">
    <property type="term" value="C:nucleus"/>
    <property type="evidence" value="ECO:0007669"/>
    <property type="project" value="UniProtKB-SubCell"/>
</dbReference>
<dbReference type="InterPro" id="IPR008540">
    <property type="entry name" value="BES1_N"/>
</dbReference>
<evidence type="ECO:0000259" key="7">
    <source>
        <dbReference type="Pfam" id="PF05687"/>
    </source>
</evidence>
<keyword evidence="2 5" id="KW-0805">Transcription regulation</keyword>